<dbReference type="EMBL" id="MWDB01000040">
    <property type="protein sequence ID" value="OQB40548.1"/>
    <property type="molecule type" value="Genomic_DNA"/>
</dbReference>
<organism evidence="1">
    <name type="scientific">candidate division CPR1 bacterium ADurb.Bin160</name>
    <dbReference type="NCBI Taxonomy" id="1852826"/>
    <lineage>
        <taxon>Bacteria</taxon>
        <taxon>candidate division CPR1</taxon>
    </lineage>
</organism>
<sequence>MPKLIPGNYYKILYEDNAKQSALITSLQKIHGKKNLNV</sequence>
<comment type="caution">
    <text evidence="1">The sequence shown here is derived from an EMBL/GenBank/DDBJ whole genome shotgun (WGS) entry which is preliminary data.</text>
</comment>
<dbReference type="AlphaFoldDB" id="A0A1V5ZKF8"/>
<gene>
    <name evidence="1" type="ORF">BWY04_01303</name>
</gene>
<protein>
    <submittedName>
        <fullName evidence="1">Uncharacterized protein</fullName>
    </submittedName>
</protein>
<accession>A0A1V5ZKF8</accession>
<proteinExistence type="predicted"/>
<name>A0A1V5ZKF8_9BACT</name>
<evidence type="ECO:0000313" key="1">
    <source>
        <dbReference type="EMBL" id="OQB40548.1"/>
    </source>
</evidence>
<dbReference type="Proteomes" id="UP000485621">
    <property type="component" value="Unassembled WGS sequence"/>
</dbReference>
<reference evidence="1" key="1">
    <citation type="submission" date="2017-02" db="EMBL/GenBank/DDBJ databases">
        <title>Delving into the versatile metabolic prowess of the omnipresent phylum Bacteroidetes.</title>
        <authorList>
            <person name="Nobu M.K."/>
            <person name="Mei R."/>
            <person name="Narihiro T."/>
            <person name="Kuroda K."/>
            <person name="Liu W.-T."/>
        </authorList>
    </citation>
    <scope>NUCLEOTIDE SEQUENCE</scope>
    <source>
        <strain evidence="1">ADurb.Bin160</strain>
    </source>
</reference>